<sequence length="112" mass="11001">MTQYIDPPTPEGPAPDEQPKGDGRPGNLALAGAGSVLAVLAFLGGTAVGHAWDGPATQQDQFGGQGGGRQFPGQQGQQGQAPGQQGQVPGQQGQAPGQGGTGQDDTGQTQAG</sequence>
<name>A0A4R4WN78_9ACTN</name>
<comment type="caution">
    <text evidence="3">The sequence shown here is derived from an EMBL/GenBank/DDBJ whole genome shotgun (WGS) entry which is preliminary data.</text>
</comment>
<dbReference type="EMBL" id="SMKR01000202">
    <property type="protein sequence ID" value="TDD15380.1"/>
    <property type="molecule type" value="Genomic_DNA"/>
</dbReference>
<feature type="region of interest" description="Disordered" evidence="1">
    <location>
        <begin position="48"/>
        <end position="112"/>
    </location>
</feature>
<keyword evidence="2" id="KW-0472">Membrane</keyword>
<evidence type="ECO:0000313" key="3">
    <source>
        <dbReference type="EMBL" id="TDD15380.1"/>
    </source>
</evidence>
<feature type="compositionally biased region" description="Low complexity" evidence="1">
    <location>
        <begin position="103"/>
        <end position="112"/>
    </location>
</feature>
<dbReference type="Proteomes" id="UP000295172">
    <property type="component" value="Unassembled WGS sequence"/>
</dbReference>
<protein>
    <submittedName>
        <fullName evidence="3">Uncharacterized protein</fullName>
    </submittedName>
</protein>
<accession>A0A4R4WN78</accession>
<evidence type="ECO:0000313" key="4">
    <source>
        <dbReference type="Proteomes" id="UP000295172"/>
    </source>
</evidence>
<evidence type="ECO:0000256" key="1">
    <source>
        <dbReference type="SAM" id="MobiDB-lite"/>
    </source>
</evidence>
<dbReference type="AlphaFoldDB" id="A0A4R4WN78"/>
<feature type="region of interest" description="Disordered" evidence="1">
    <location>
        <begin position="1"/>
        <end position="28"/>
    </location>
</feature>
<proteinExistence type="predicted"/>
<keyword evidence="2" id="KW-1133">Transmembrane helix</keyword>
<organism evidence="3 4">
    <name type="scientific">Kribbella turkmenica</name>
    <dbReference type="NCBI Taxonomy" id="2530375"/>
    <lineage>
        <taxon>Bacteria</taxon>
        <taxon>Bacillati</taxon>
        <taxon>Actinomycetota</taxon>
        <taxon>Actinomycetes</taxon>
        <taxon>Propionibacteriales</taxon>
        <taxon>Kribbellaceae</taxon>
        <taxon>Kribbella</taxon>
    </lineage>
</organism>
<dbReference type="RefSeq" id="WP_132326711.1">
    <property type="nucleotide sequence ID" value="NZ_SMKR01000202.1"/>
</dbReference>
<keyword evidence="4" id="KW-1185">Reference proteome</keyword>
<reference evidence="3 4" key="1">
    <citation type="submission" date="2019-02" db="EMBL/GenBank/DDBJ databases">
        <title>Draft genome sequences of novel Actinobacteria.</title>
        <authorList>
            <person name="Sahin N."/>
            <person name="Ay H."/>
            <person name="Saygin H."/>
        </authorList>
    </citation>
    <scope>NUCLEOTIDE SEQUENCE [LARGE SCALE GENOMIC DNA]</scope>
    <source>
        <strain evidence="3 4">16K104</strain>
    </source>
</reference>
<evidence type="ECO:0000256" key="2">
    <source>
        <dbReference type="SAM" id="Phobius"/>
    </source>
</evidence>
<feature type="transmembrane region" description="Helical" evidence="2">
    <location>
        <begin position="28"/>
        <end position="52"/>
    </location>
</feature>
<feature type="compositionally biased region" description="Low complexity" evidence="1">
    <location>
        <begin position="71"/>
        <end position="95"/>
    </location>
</feature>
<keyword evidence="2" id="KW-0812">Transmembrane</keyword>
<gene>
    <name evidence="3" type="ORF">E1218_31585</name>
</gene>